<keyword evidence="3" id="KW-1185">Reference proteome</keyword>
<dbReference type="AlphaFoldDB" id="A0A7W7GZ51"/>
<evidence type="ECO:0008006" key="4">
    <source>
        <dbReference type="Google" id="ProtNLM"/>
    </source>
</evidence>
<evidence type="ECO:0000256" key="1">
    <source>
        <dbReference type="SAM" id="MobiDB-lite"/>
    </source>
</evidence>
<dbReference type="RefSeq" id="WP_185041495.1">
    <property type="nucleotide sequence ID" value="NZ_BAABFG010000005.1"/>
</dbReference>
<evidence type="ECO:0000313" key="2">
    <source>
        <dbReference type="EMBL" id="MBB4740953.1"/>
    </source>
</evidence>
<dbReference type="Proteomes" id="UP000546162">
    <property type="component" value="Unassembled WGS sequence"/>
</dbReference>
<reference evidence="2 3" key="1">
    <citation type="submission" date="2020-08" db="EMBL/GenBank/DDBJ databases">
        <title>Sequencing the genomes of 1000 actinobacteria strains.</title>
        <authorList>
            <person name="Klenk H.-P."/>
        </authorList>
    </citation>
    <scope>NUCLEOTIDE SEQUENCE [LARGE SCALE GENOMIC DNA]</scope>
    <source>
        <strain evidence="2 3">DSM 45809</strain>
    </source>
</reference>
<sequence>MNDETALLPAVPAPAPADADADADHEGLAEELAAAAPKKWWNKGTIGLGVGLLLMGGFLGGVHAQKQWGTSTATTAGFPGGGTRGSGNFPGGLSASGFPGFGQGAQGGGTGGTTTAAAAGTTGKVKLVNGKTIYVETADGTVVTVKTDGSTAVSTAKKGKLSDVKAGDSVTVEGAAGADGAVTATSVTARGK</sequence>
<comment type="caution">
    <text evidence="2">The sequence shown here is derived from an EMBL/GenBank/DDBJ whole genome shotgun (WGS) entry which is preliminary data.</text>
</comment>
<proteinExistence type="predicted"/>
<accession>A0A7W7GZ51</accession>
<protein>
    <recommendedName>
        <fullName evidence="4">DUF5666 domain-containing protein</fullName>
    </recommendedName>
</protein>
<name>A0A7W7GZ51_9ACTN</name>
<feature type="compositionally biased region" description="Low complexity" evidence="1">
    <location>
        <begin position="1"/>
        <end position="10"/>
    </location>
</feature>
<dbReference type="EMBL" id="JACHNB010000001">
    <property type="protein sequence ID" value="MBB4740953.1"/>
    <property type="molecule type" value="Genomic_DNA"/>
</dbReference>
<feature type="region of interest" description="Disordered" evidence="1">
    <location>
        <begin position="1"/>
        <end position="25"/>
    </location>
</feature>
<evidence type="ECO:0000313" key="3">
    <source>
        <dbReference type="Proteomes" id="UP000546162"/>
    </source>
</evidence>
<gene>
    <name evidence="2" type="ORF">BJY16_004412</name>
</gene>
<organism evidence="2 3">
    <name type="scientific">Actinoplanes octamycinicus</name>
    <dbReference type="NCBI Taxonomy" id="135948"/>
    <lineage>
        <taxon>Bacteria</taxon>
        <taxon>Bacillati</taxon>
        <taxon>Actinomycetota</taxon>
        <taxon>Actinomycetes</taxon>
        <taxon>Micromonosporales</taxon>
        <taxon>Micromonosporaceae</taxon>
        <taxon>Actinoplanes</taxon>
    </lineage>
</organism>